<gene>
    <name evidence="4" type="primary">PCMP-E85</name>
    <name evidence="4" type="ORF">MA16_Dca023067</name>
</gene>
<evidence type="ECO:0000256" key="3">
    <source>
        <dbReference type="SAM" id="SignalP"/>
    </source>
</evidence>
<dbReference type="InterPro" id="IPR046960">
    <property type="entry name" value="PPR_At4g14850-like_plant"/>
</dbReference>
<name>A0A2I0VHN6_9ASPA</name>
<protein>
    <submittedName>
        <fullName evidence="4">Pentatricopeptide repeat-containing protein</fullName>
    </submittedName>
</protein>
<dbReference type="NCBIfam" id="TIGR00756">
    <property type="entry name" value="PPR"/>
    <property type="match status" value="1"/>
</dbReference>
<dbReference type="GO" id="GO:0009451">
    <property type="term" value="P:RNA modification"/>
    <property type="evidence" value="ECO:0007669"/>
    <property type="project" value="InterPro"/>
</dbReference>
<dbReference type="InterPro" id="IPR002885">
    <property type="entry name" value="PPR_rpt"/>
</dbReference>
<accession>A0A2I0VHN6</accession>
<dbReference type="Pfam" id="PF20431">
    <property type="entry name" value="E_motif"/>
    <property type="match status" value="1"/>
</dbReference>
<keyword evidence="1" id="KW-0677">Repeat</keyword>
<evidence type="ECO:0000256" key="1">
    <source>
        <dbReference type="ARBA" id="ARBA00022737"/>
    </source>
</evidence>
<dbReference type="Pfam" id="PF01535">
    <property type="entry name" value="PPR"/>
    <property type="match status" value="3"/>
</dbReference>
<sequence>MAVRVYSQHILLILFHYLSMSAYTPLPDILCPLRLTQALAVILSTNTGSEPTDNSIFPKYKMTKIAFITSLLASPTSYEASLATVAESLRRLPSTKSLRKCRQLHAFILTSAPSPSIRFLFNNLLSLYSKCGALLDAHKLFDRMSDRNTVSYNAIMSAYSRFPCHATSCMHLFHDMSSVGITPNASTFSALAHVIHDHRAGSAVHCRVVVLGFYGNVFVKTSLLRMYLGCLSLESAERIFHEMPEKDEVAWNSMLLSRLNGCEIKRALQLYVGMVQEGLEPTPCTFTMLLTVCRKAEDLNAGRVVHGHIIKSKYPPDIPLQNALLDMYASCGDVRTAELVFERIDDPNLVSWNSLMAGFSSNCDGEKAIGAFVKLKLMNCSDVLPPDEYTFAAVVAATAAFPSLFYGKPLHAEICKTGWTESVYVGQTLIGMYFMNSEPLSAEKIFHSVPQKDVVIWTEMVAGHSMLGGGEMAIQYFSNMLVEGHEADSFSLSSAIKASAFLTALRQGEMFHGLVIKVGYGGNSCVCGSLVDMYAKNGSLESCRFVFDTIRRPDLICWNSVIGGFGNHGNAEEAFSLFRQMVESGLQPDHVTYISLLSACSHCGLLERARFYWFCMMNDGIIPGLKHYTYMVNLLSRAGLLREAEELIASSPFGDCSTELWRILLSSSVVSKDLDMGNHAAKKVLNLEPDDLPTHILLSNLYASVGSWDEVVEVRRKIRGLLVGKEPGLSWIGQKNTVHVFSADDDCHAQIDDCRNELLRLQENMEGSDLHNICF</sequence>
<dbReference type="EMBL" id="KZ503558">
    <property type="protein sequence ID" value="PKU62926.1"/>
    <property type="molecule type" value="Genomic_DNA"/>
</dbReference>
<feature type="repeat" description="PPR" evidence="2">
    <location>
        <begin position="148"/>
        <end position="183"/>
    </location>
</feature>
<reference evidence="4 5" key="1">
    <citation type="journal article" date="2016" name="Sci. Rep.">
        <title>The Dendrobium catenatum Lindl. genome sequence provides insights into polysaccharide synthase, floral development and adaptive evolution.</title>
        <authorList>
            <person name="Zhang G.Q."/>
            <person name="Xu Q."/>
            <person name="Bian C."/>
            <person name="Tsai W.C."/>
            <person name="Yeh C.M."/>
            <person name="Liu K.W."/>
            <person name="Yoshida K."/>
            <person name="Zhang L.S."/>
            <person name="Chang S.B."/>
            <person name="Chen F."/>
            <person name="Shi Y."/>
            <person name="Su Y.Y."/>
            <person name="Zhang Y.Q."/>
            <person name="Chen L.J."/>
            <person name="Yin Y."/>
            <person name="Lin M."/>
            <person name="Huang H."/>
            <person name="Deng H."/>
            <person name="Wang Z.W."/>
            <person name="Zhu S.L."/>
            <person name="Zhao X."/>
            <person name="Deng C."/>
            <person name="Niu S.C."/>
            <person name="Huang J."/>
            <person name="Wang M."/>
            <person name="Liu G.H."/>
            <person name="Yang H.J."/>
            <person name="Xiao X.J."/>
            <person name="Hsiao Y.Y."/>
            <person name="Wu W.L."/>
            <person name="Chen Y.Y."/>
            <person name="Mitsuda N."/>
            <person name="Ohme-Takagi M."/>
            <person name="Luo Y.B."/>
            <person name="Van de Peer Y."/>
            <person name="Liu Z.J."/>
        </authorList>
    </citation>
    <scope>NUCLEOTIDE SEQUENCE [LARGE SCALE GENOMIC DNA]</scope>
    <source>
        <tissue evidence="4">The whole plant</tissue>
    </source>
</reference>
<dbReference type="PROSITE" id="PS51375">
    <property type="entry name" value="PPR"/>
    <property type="match status" value="4"/>
</dbReference>
<dbReference type="InterPro" id="IPR011990">
    <property type="entry name" value="TPR-like_helical_dom_sf"/>
</dbReference>
<organism evidence="4 5">
    <name type="scientific">Dendrobium catenatum</name>
    <dbReference type="NCBI Taxonomy" id="906689"/>
    <lineage>
        <taxon>Eukaryota</taxon>
        <taxon>Viridiplantae</taxon>
        <taxon>Streptophyta</taxon>
        <taxon>Embryophyta</taxon>
        <taxon>Tracheophyta</taxon>
        <taxon>Spermatophyta</taxon>
        <taxon>Magnoliopsida</taxon>
        <taxon>Liliopsida</taxon>
        <taxon>Asparagales</taxon>
        <taxon>Orchidaceae</taxon>
        <taxon>Epidendroideae</taxon>
        <taxon>Malaxideae</taxon>
        <taxon>Dendrobiinae</taxon>
        <taxon>Dendrobium</taxon>
    </lineage>
</organism>
<feature type="repeat" description="PPR" evidence="2">
    <location>
        <begin position="554"/>
        <end position="588"/>
    </location>
</feature>
<dbReference type="GO" id="GO:0099402">
    <property type="term" value="P:plant organ development"/>
    <property type="evidence" value="ECO:0007669"/>
    <property type="project" value="UniProtKB-ARBA"/>
</dbReference>
<dbReference type="Proteomes" id="UP000233837">
    <property type="component" value="Unassembled WGS sequence"/>
</dbReference>
<dbReference type="Gene3D" id="1.25.40.10">
    <property type="entry name" value="Tetratricopeptide repeat domain"/>
    <property type="match status" value="5"/>
</dbReference>
<feature type="signal peptide" evidence="3">
    <location>
        <begin position="1"/>
        <end position="21"/>
    </location>
</feature>
<dbReference type="PANTHER" id="PTHR24015:SF2017">
    <property type="entry name" value="PENTATRICOPEPTIDE REPEAT-CONTAINING PROTEIN"/>
    <property type="match status" value="1"/>
</dbReference>
<evidence type="ECO:0000256" key="2">
    <source>
        <dbReference type="PROSITE-ProRule" id="PRU00708"/>
    </source>
</evidence>
<dbReference type="GO" id="GO:0003723">
    <property type="term" value="F:RNA binding"/>
    <property type="evidence" value="ECO:0007669"/>
    <property type="project" value="InterPro"/>
</dbReference>
<evidence type="ECO:0000313" key="4">
    <source>
        <dbReference type="EMBL" id="PKU62926.1"/>
    </source>
</evidence>
<dbReference type="InterPro" id="IPR046848">
    <property type="entry name" value="E_motif"/>
</dbReference>
<dbReference type="FunFam" id="1.25.40.10:FF:000694">
    <property type="entry name" value="Pentatricopeptide repeat-containing protein At3g50420"/>
    <property type="match status" value="1"/>
</dbReference>
<feature type="repeat" description="PPR" evidence="2">
    <location>
        <begin position="247"/>
        <end position="281"/>
    </location>
</feature>
<evidence type="ECO:0000313" key="5">
    <source>
        <dbReference type="Proteomes" id="UP000233837"/>
    </source>
</evidence>
<dbReference type="AlphaFoldDB" id="A0A2I0VHN6"/>
<dbReference type="Pfam" id="PF13041">
    <property type="entry name" value="PPR_2"/>
    <property type="match status" value="2"/>
</dbReference>
<dbReference type="PANTHER" id="PTHR24015">
    <property type="entry name" value="OS07G0578800 PROTEIN-RELATED"/>
    <property type="match status" value="1"/>
</dbReference>
<keyword evidence="3" id="KW-0732">Signal</keyword>
<feature type="chain" id="PRO_5014165351" evidence="3">
    <location>
        <begin position="22"/>
        <end position="775"/>
    </location>
</feature>
<proteinExistence type="predicted"/>
<feature type="repeat" description="PPR" evidence="2">
    <location>
        <begin position="589"/>
        <end position="623"/>
    </location>
</feature>
<dbReference type="FunFam" id="1.25.40.10:FF:000158">
    <property type="entry name" value="pentatricopeptide repeat-containing protein At2g33680"/>
    <property type="match status" value="1"/>
</dbReference>
<keyword evidence="5" id="KW-1185">Reference proteome</keyword>
<reference evidence="4 5" key="2">
    <citation type="journal article" date="2017" name="Nature">
        <title>The Apostasia genome and the evolution of orchids.</title>
        <authorList>
            <person name="Zhang G.Q."/>
            <person name="Liu K.W."/>
            <person name="Li Z."/>
            <person name="Lohaus R."/>
            <person name="Hsiao Y.Y."/>
            <person name="Niu S.C."/>
            <person name="Wang J.Y."/>
            <person name="Lin Y.C."/>
            <person name="Xu Q."/>
            <person name="Chen L.J."/>
            <person name="Yoshida K."/>
            <person name="Fujiwara S."/>
            <person name="Wang Z.W."/>
            <person name="Zhang Y.Q."/>
            <person name="Mitsuda N."/>
            <person name="Wang M."/>
            <person name="Liu G.H."/>
            <person name="Pecoraro L."/>
            <person name="Huang H.X."/>
            <person name="Xiao X.J."/>
            <person name="Lin M."/>
            <person name="Wu X.Y."/>
            <person name="Wu W.L."/>
            <person name="Chen Y.Y."/>
            <person name="Chang S.B."/>
            <person name="Sakamoto S."/>
            <person name="Ohme-Takagi M."/>
            <person name="Yagi M."/>
            <person name="Zeng S.J."/>
            <person name="Shen C.Y."/>
            <person name="Yeh C.M."/>
            <person name="Luo Y.B."/>
            <person name="Tsai W.C."/>
            <person name="Van de Peer Y."/>
            <person name="Liu Z.J."/>
        </authorList>
    </citation>
    <scope>NUCLEOTIDE SEQUENCE [LARGE SCALE GENOMIC DNA]</scope>
    <source>
        <tissue evidence="4">The whole plant</tissue>
    </source>
</reference>